<reference evidence="1" key="1">
    <citation type="submission" date="2014-12" db="EMBL/GenBank/DDBJ databases">
        <title>Insight into the proteome of Arion vulgaris.</title>
        <authorList>
            <person name="Aradska J."/>
            <person name="Bulat T."/>
            <person name="Smidak R."/>
            <person name="Sarate P."/>
            <person name="Gangsoo J."/>
            <person name="Sialana F."/>
            <person name="Bilban M."/>
            <person name="Lubec G."/>
        </authorList>
    </citation>
    <scope>NUCLEOTIDE SEQUENCE</scope>
    <source>
        <tissue evidence="1">Skin</tissue>
    </source>
</reference>
<proteinExistence type="predicted"/>
<dbReference type="AlphaFoldDB" id="A0A0B6YNI9"/>
<protein>
    <submittedName>
        <fullName evidence="1">Uncharacterized protein</fullName>
    </submittedName>
</protein>
<gene>
    <name evidence="1" type="primary">ORF31121</name>
</gene>
<dbReference type="EMBL" id="HACG01010943">
    <property type="protein sequence ID" value="CEK57808.1"/>
    <property type="molecule type" value="Transcribed_RNA"/>
</dbReference>
<accession>A0A0B6YNI9</accession>
<feature type="non-terminal residue" evidence="1">
    <location>
        <position position="66"/>
    </location>
</feature>
<organism evidence="1">
    <name type="scientific">Arion vulgaris</name>
    <dbReference type="NCBI Taxonomy" id="1028688"/>
    <lineage>
        <taxon>Eukaryota</taxon>
        <taxon>Metazoa</taxon>
        <taxon>Spiralia</taxon>
        <taxon>Lophotrochozoa</taxon>
        <taxon>Mollusca</taxon>
        <taxon>Gastropoda</taxon>
        <taxon>Heterobranchia</taxon>
        <taxon>Euthyneura</taxon>
        <taxon>Panpulmonata</taxon>
        <taxon>Eupulmonata</taxon>
        <taxon>Stylommatophora</taxon>
        <taxon>Helicina</taxon>
        <taxon>Arionoidea</taxon>
        <taxon>Arionidae</taxon>
        <taxon>Arion</taxon>
    </lineage>
</organism>
<name>A0A0B6YNI9_9EUPU</name>
<evidence type="ECO:0000313" key="1">
    <source>
        <dbReference type="EMBL" id="CEK57808.1"/>
    </source>
</evidence>
<sequence length="66" mass="7469">MVKGGKIKEVEEFQYLNSCVIIDVNVGQEINARIGMTAAIFKLLKNIWRSSAYNTQTKINIHKSNV</sequence>